<keyword evidence="1" id="KW-1133">Transmembrane helix</keyword>
<keyword evidence="3" id="KW-1185">Reference proteome</keyword>
<sequence length="454" mass="47161">MRIARVLALLVITTVVVWALVLGWWQAGGHTPSASESLLYLVALPLALVGGFMLLNGFISGLKQPPAPAVAAPAATTAPEARTAAAERRSQLAVIAGSVLCAAGAQPDAILAAMADGRTPGPDEHLRDADGFPVFAARVPTIATEAIVEAMASHADVSHWPPSLLRQLALLEPVLDALHTPLAERLEAADGAHLALRLHWLPDRMPAPEIDATLRDWLRHGILADLAPDRWQLHVHGTGDDAVAWRLIDDLHGTLNGAAAPTLAVVLATASHLSEADIARWQQEGLLFTAAHQQGRIPGEAAAGLILAGTTHAGTKGVHLSRINQDVRDKSADAGGRISGALSARLCDELLTLADCEAARVAALVTDADHRASRQAEAIGLIDERFEALEPAEHYIALSSVAGSAAPATALAALVCAAHMAETTDGPVLALSVQHPTQRAAALLQPGAPAPSTS</sequence>
<feature type="transmembrane region" description="Helical" evidence="1">
    <location>
        <begin position="7"/>
        <end position="26"/>
    </location>
</feature>
<evidence type="ECO:0000256" key="1">
    <source>
        <dbReference type="SAM" id="Phobius"/>
    </source>
</evidence>
<organism evidence="2 3">
    <name type="scientific">Nitrogeniibacter mangrovi</name>
    <dbReference type="NCBI Taxonomy" id="2016596"/>
    <lineage>
        <taxon>Bacteria</taxon>
        <taxon>Pseudomonadati</taxon>
        <taxon>Pseudomonadota</taxon>
        <taxon>Betaproteobacteria</taxon>
        <taxon>Rhodocyclales</taxon>
        <taxon>Zoogloeaceae</taxon>
        <taxon>Nitrogeniibacter</taxon>
    </lineage>
</organism>
<dbReference type="KEGG" id="azq:G3580_10960"/>
<gene>
    <name evidence="2" type="ORF">G3580_10960</name>
</gene>
<dbReference type="EMBL" id="CP048836">
    <property type="protein sequence ID" value="QID18111.1"/>
    <property type="molecule type" value="Genomic_DNA"/>
</dbReference>
<accession>A0A6C1B380</accession>
<protein>
    <submittedName>
        <fullName evidence="2">Uncharacterized protein</fullName>
    </submittedName>
</protein>
<keyword evidence="1" id="KW-0812">Transmembrane</keyword>
<dbReference type="Proteomes" id="UP000501991">
    <property type="component" value="Chromosome"/>
</dbReference>
<reference evidence="2 3" key="1">
    <citation type="submission" date="2020-02" db="EMBL/GenBank/DDBJ databases">
        <title>Nitrogenibacter mangrovi gen. nov., sp. nov. isolated from mangrove sediment, a denitrifying betaproteobacterium.</title>
        <authorList>
            <person name="Liao H."/>
            <person name="Tian Y."/>
        </authorList>
    </citation>
    <scope>NUCLEOTIDE SEQUENCE [LARGE SCALE GENOMIC DNA]</scope>
    <source>
        <strain evidence="2 3">M9-3-2</strain>
    </source>
</reference>
<name>A0A6C1B380_9RHOO</name>
<feature type="transmembrane region" description="Helical" evidence="1">
    <location>
        <begin position="38"/>
        <end position="59"/>
    </location>
</feature>
<evidence type="ECO:0000313" key="2">
    <source>
        <dbReference type="EMBL" id="QID18111.1"/>
    </source>
</evidence>
<proteinExistence type="predicted"/>
<evidence type="ECO:0000313" key="3">
    <source>
        <dbReference type="Proteomes" id="UP000501991"/>
    </source>
</evidence>
<keyword evidence="1" id="KW-0472">Membrane</keyword>
<dbReference type="AlphaFoldDB" id="A0A6C1B380"/>